<dbReference type="Pfam" id="PF12368">
    <property type="entry name" value="Rhodanese_C"/>
    <property type="match status" value="1"/>
</dbReference>
<evidence type="ECO:0000313" key="4">
    <source>
        <dbReference type="Proteomes" id="UP000799437"/>
    </source>
</evidence>
<proteinExistence type="predicted"/>
<dbReference type="InterPro" id="IPR020936">
    <property type="entry name" value="TrhO"/>
</dbReference>
<dbReference type="Gene3D" id="3.40.250.10">
    <property type="entry name" value="Rhodanese-like domain"/>
    <property type="match status" value="1"/>
</dbReference>
<dbReference type="EMBL" id="ML996582">
    <property type="protein sequence ID" value="KAF2754006.1"/>
    <property type="molecule type" value="Genomic_DNA"/>
</dbReference>
<dbReference type="SUPFAM" id="SSF52821">
    <property type="entry name" value="Rhodanese/Cell cycle control phosphatase"/>
    <property type="match status" value="1"/>
</dbReference>
<dbReference type="PROSITE" id="PS50206">
    <property type="entry name" value="RHODANESE_3"/>
    <property type="match status" value="1"/>
</dbReference>
<evidence type="ECO:0000256" key="1">
    <source>
        <dbReference type="SAM" id="MobiDB-lite"/>
    </source>
</evidence>
<dbReference type="PANTHER" id="PTHR43268:SF6">
    <property type="entry name" value="THIOSULFATE SULFURTRANSFERASE_RHODANESE-LIKE DOMAIN-CONTAINING PROTEIN 2"/>
    <property type="match status" value="1"/>
</dbReference>
<name>A0A6A6VW38_9PEZI</name>
<dbReference type="OrthoDB" id="25002at2759"/>
<dbReference type="InterPro" id="IPR040503">
    <property type="entry name" value="TRHO_N"/>
</dbReference>
<reference evidence="3" key="1">
    <citation type="journal article" date="2020" name="Stud. Mycol.">
        <title>101 Dothideomycetes genomes: a test case for predicting lifestyles and emergence of pathogens.</title>
        <authorList>
            <person name="Haridas S."/>
            <person name="Albert R."/>
            <person name="Binder M."/>
            <person name="Bloem J."/>
            <person name="Labutti K."/>
            <person name="Salamov A."/>
            <person name="Andreopoulos B."/>
            <person name="Baker S."/>
            <person name="Barry K."/>
            <person name="Bills G."/>
            <person name="Bluhm B."/>
            <person name="Cannon C."/>
            <person name="Castanera R."/>
            <person name="Culley D."/>
            <person name="Daum C."/>
            <person name="Ezra D."/>
            <person name="Gonzalez J."/>
            <person name="Henrissat B."/>
            <person name="Kuo A."/>
            <person name="Liang C."/>
            <person name="Lipzen A."/>
            <person name="Lutzoni F."/>
            <person name="Magnuson J."/>
            <person name="Mondo S."/>
            <person name="Nolan M."/>
            <person name="Ohm R."/>
            <person name="Pangilinan J."/>
            <person name="Park H.-J."/>
            <person name="Ramirez L."/>
            <person name="Alfaro M."/>
            <person name="Sun H."/>
            <person name="Tritt A."/>
            <person name="Yoshinaga Y."/>
            <person name="Zwiers L.-H."/>
            <person name="Turgeon B."/>
            <person name="Goodwin S."/>
            <person name="Spatafora J."/>
            <person name="Crous P."/>
            <person name="Grigoriev I."/>
        </authorList>
    </citation>
    <scope>NUCLEOTIDE SEQUENCE</scope>
    <source>
        <strain evidence="3">CBS 121739</strain>
    </source>
</reference>
<dbReference type="Gene3D" id="3.30.70.100">
    <property type="match status" value="1"/>
</dbReference>
<protein>
    <recommendedName>
        <fullName evidence="2">Rhodanese domain-containing protein</fullName>
    </recommendedName>
</protein>
<dbReference type="Proteomes" id="UP000799437">
    <property type="component" value="Unassembled WGS sequence"/>
</dbReference>
<dbReference type="GeneID" id="54490724"/>
<accession>A0A6A6VW38</accession>
<feature type="compositionally biased region" description="Low complexity" evidence="1">
    <location>
        <begin position="39"/>
        <end position="48"/>
    </location>
</feature>
<dbReference type="AlphaFoldDB" id="A0A6A6VW38"/>
<feature type="domain" description="Rhodanese" evidence="2">
    <location>
        <begin position="174"/>
        <end position="281"/>
    </location>
</feature>
<dbReference type="Pfam" id="PF17773">
    <property type="entry name" value="UPF0176_N"/>
    <property type="match status" value="1"/>
</dbReference>
<dbReference type="RefSeq" id="XP_033596457.1">
    <property type="nucleotide sequence ID" value="XM_033749670.1"/>
</dbReference>
<keyword evidence="4" id="KW-1185">Reference proteome</keyword>
<dbReference type="PANTHER" id="PTHR43268">
    <property type="entry name" value="THIOSULFATE SULFURTRANSFERASE/RHODANESE-LIKE DOMAIN-CONTAINING PROTEIN 2"/>
    <property type="match status" value="1"/>
</dbReference>
<dbReference type="InterPro" id="IPR001763">
    <property type="entry name" value="Rhodanese-like_dom"/>
</dbReference>
<feature type="region of interest" description="Disordered" evidence="1">
    <location>
        <begin position="35"/>
        <end position="55"/>
    </location>
</feature>
<dbReference type="InterPro" id="IPR022111">
    <property type="entry name" value="Rhodanese_C"/>
</dbReference>
<gene>
    <name evidence="3" type="ORF">EJ05DRAFT_541563</name>
</gene>
<dbReference type="InterPro" id="IPR036873">
    <property type="entry name" value="Rhodanese-like_dom_sf"/>
</dbReference>
<sequence length="405" mass="44388">MSSDPISYTCTCPASTNGGSILLFYRYFANDPVLPQSPPSQHNSPQDSVNPQLSQDPESLATFHRTLASRLNIAGKFRLSHEGFNITLGGPTSSITQYIAACTTHWSFAGLDLSTDEQVARFFKPTPGCACAFGQVLSVRVTSEITPLGITNYSPADWSCVTPLRPREFHEMCRRGDVRVVDVRNHYESRIGYFVTGKGESAVRPGVRRFSQWPGYVARHVLGDEGWSGREGVLTYCTGGVRCEKGARWMAEVMQRERDVPVYTLDGGIVAYQAWVKGEVEAGRMRGEESLFKGRNYVFDGRGAIGEGEGKAVAVCQGCGVGDDRLGKCIGVGCHLVLVVCEECDGNGGVFCCDDCREVDAETEKGKGRRICACEREREKSLWGDGGARLGALQRRKKTKTHVNR</sequence>
<evidence type="ECO:0000313" key="3">
    <source>
        <dbReference type="EMBL" id="KAF2754006.1"/>
    </source>
</evidence>
<organism evidence="3 4">
    <name type="scientific">Pseudovirgaria hyperparasitica</name>
    <dbReference type="NCBI Taxonomy" id="470096"/>
    <lineage>
        <taxon>Eukaryota</taxon>
        <taxon>Fungi</taxon>
        <taxon>Dikarya</taxon>
        <taxon>Ascomycota</taxon>
        <taxon>Pezizomycotina</taxon>
        <taxon>Dothideomycetes</taxon>
        <taxon>Dothideomycetes incertae sedis</taxon>
        <taxon>Acrospermales</taxon>
        <taxon>Acrospermaceae</taxon>
        <taxon>Pseudovirgaria</taxon>
    </lineage>
</organism>
<evidence type="ECO:0000259" key="2">
    <source>
        <dbReference type="PROSITE" id="PS50206"/>
    </source>
</evidence>